<organism evidence="2">
    <name type="scientific">marine sediment metagenome</name>
    <dbReference type="NCBI Taxonomy" id="412755"/>
    <lineage>
        <taxon>unclassified sequences</taxon>
        <taxon>metagenomes</taxon>
        <taxon>ecological metagenomes</taxon>
    </lineage>
</organism>
<evidence type="ECO:0000313" key="2">
    <source>
        <dbReference type="EMBL" id="KKM70755.1"/>
    </source>
</evidence>
<reference evidence="2" key="1">
    <citation type="journal article" date="2015" name="Nature">
        <title>Complex archaea that bridge the gap between prokaryotes and eukaryotes.</title>
        <authorList>
            <person name="Spang A."/>
            <person name="Saw J.H."/>
            <person name="Jorgensen S.L."/>
            <person name="Zaremba-Niedzwiedzka K."/>
            <person name="Martijn J."/>
            <person name="Lind A.E."/>
            <person name="van Eijk R."/>
            <person name="Schleper C."/>
            <person name="Guy L."/>
            <person name="Ettema T.J."/>
        </authorList>
    </citation>
    <scope>NUCLEOTIDE SEQUENCE</scope>
</reference>
<name>A0A0F9M252_9ZZZZ</name>
<feature type="domain" description="UDP-glucose/GDP-mannose dehydrogenase N-terminal" evidence="1">
    <location>
        <begin position="1"/>
        <end position="45"/>
    </location>
</feature>
<dbReference type="InterPro" id="IPR001732">
    <property type="entry name" value="UDP-Glc/GDP-Man_DH_N"/>
</dbReference>
<dbReference type="Pfam" id="PF03721">
    <property type="entry name" value="UDPG_MGDP_dh_N"/>
    <property type="match status" value="1"/>
</dbReference>
<feature type="non-terminal residue" evidence="2">
    <location>
        <position position="84"/>
    </location>
</feature>
<dbReference type="GO" id="GO:0051287">
    <property type="term" value="F:NAD binding"/>
    <property type="evidence" value="ECO:0007669"/>
    <property type="project" value="InterPro"/>
</dbReference>
<proteinExistence type="predicted"/>
<gene>
    <name evidence="2" type="ORF">LCGC14_1437590</name>
</gene>
<dbReference type="SUPFAM" id="SSF51735">
    <property type="entry name" value="NAD(P)-binding Rossmann-fold domains"/>
    <property type="match status" value="1"/>
</dbReference>
<dbReference type="Gene3D" id="3.40.50.720">
    <property type="entry name" value="NAD(P)-binding Rossmann-like Domain"/>
    <property type="match status" value="1"/>
</dbReference>
<sequence>MRVSVIGMGKTGLPIAVALQSKGNQILGVEINQQRLNQLVHASWSPEEPCCAITCLLLKASICRCLISAGVANPNASAILNPLG</sequence>
<comment type="caution">
    <text evidence="2">The sequence shown here is derived from an EMBL/GenBank/DDBJ whole genome shotgun (WGS) entry which is preliminary data.</text>
</comment>
<dbReference type="EMBL" id="LAZR01009757">
    <property type="protein sequence ID" value="KKM70755.1"/>
    <property type="molecule type" value="Genomic_DNA"/>
</dbReference>
<dbReference type="GO" id="GO:0016616">
    <property type="term" value="F:oxidoreductase activity, acting on the CH-OH group of donors, NAD or NADP as acceptor"/>
    <property type="evidence" value="ECO:0007669"/>
    <property type="project" value="InterPro"/>
</dbReference>
<dbReference type="AlphaFoldDB" id="A0A0F9M252"/>
<dbReference type="InterPro" id="IPR036291">
    <property type="entry name" value="NAD(P)-bd_dom_sf"/>
</dbReference>
<evidence type="ECO:0000259" key="1">
    <source>
        <dbReference type="Pfam" id="PF03721"/>
    </source>
</evidence>
<protein>
    <recommendedName>
        <fullName evidence="1">UDP-glucose/GDP-mannose dehydrogenase N-terminal domain-containing protein</fullName>
    </recommendedName>
</protein>
<accession>A0A0F9M252</accession>